<dbReference type="Proteomes" id="UP000031572">
    <property type="component" value="Unassembled WGS sequence"/>
</dbReference>
<evidence type="ECO:0000313" key="3">
    <source>
        <dbReference type="Proteomes" id="UP000031572"/>
    </source>
</evidence>
<dbReference type="SUPFAM" id="SSF54427">
    <property type="entry name" value="NTF2-like"/>
    <property type="match status" value="1"/>
</dbReference>
<protein>
    <recommendedName>
        <fullName evidence="1">DUF4440 domain-containing protein</fullName>
    </recommendedName>
</protein>
<gene>
    <name evidence="2" type="ORF">TSA66_16000</name>
</gene>
<name>A0A0C1Y4L6_9BURK</name>
<dbReference type="OrthoDB" id="213636at2"/>
<organism evidence="2 3">
    <name type="scientific">Noviherbaspirillum autotrophicum</name>
    <dbReference type="NCBI Taxonomy" id="709839"/>
    <lineage>
        <taxon>Bacteria</taxon>
        <taxon>Pseudomonadati</taxon>
        <taxon>Pseudomonadota</taxon>
        <taxon>Betaproteobacteria</taxon>
        <taxon>Burkholderiales</taxon>
        <taxon>Oxalobacteraceae</taxon>
        <taxon>Noviherbaspirillum</taxon>
    </lineage>
</organism>
<evidence type="ECO:0000259" key="1">
    <source>
        <dbReference type="Pfam" id="PF14534"/>
    </source>
</evidence>
<proteinExistence type="predicted"/>
<sequence length="136" mass="15143">MHDDEQAIRNLIASWIEASADGDVERLRLLMADDVVFLTPCQAPLRGRDAFMAVFEKGLQHYRIDARSEVREVRVVGDSAYCWTHLTVTITPTKTGLPMRRSGDALSFLQKQAGGNWVIVRDANMLMPEPAPAGSM</sequence>
<dbReference type="Pfam" id="PF14534">
    <property type="entry name" value="DUF4440"/>
    <property type="match status" value="1"/>
</dbReference>
<dbReference type="AlphaFoldDB" id="A0A0C1Y4L6"/>
<dbReference type="CDD" id="cd00531">
    <property type="entry name" value="NTF2_like"/>
    <property type="match status" value="1"/>
</dbReference>
<reference evidence="2 3" key="1">
    <citation type="submission" date="2014-12" db="EMBL/GenBank/DDBJ databases">
        <title>Denitrispirillum autotrophicum gen. nov., sp. nov., Denitrifying, Facultatively Autotrophic Bacteria Isolated from Rice Paddy Soil.</title>
        <authorList>
            <person name="Ishii S."/>
            <person name="Ashida N."/>
            <person name="Ohno H."/>
            <person name="Otsuka S."/>
            <person name="Yokota A."/>
            <person name="Senoo K."/>
        </authorList>
    </citation>
    <scope>NUCLEOTIDE SEQUENCE [LARGE SCALE GENOMIC DNA]</scope>
    <source>
        <strain evidence="2 3">TSA66</strain>
    </source>
</reference>
<accession>A0A0C1Y4L6</accession>
<comment type="caution">
    <text evidence="2">The sequence shown here is derived from an EMBL/GenBank/DDBJ whole genome shotgun (WGS) entry which is preliminary data.</text>
</comment>
<dbReference type="Gene3D" id="3.10.450.50">
    <property type="match status" value="1"/>
</dbReference>
<dbReference type="InterPro" id="IPR027843">
    <property type="entry name" value="DUF4440"/>
</dbReference>
<dbReference type="NCBIfam" id="TIGR02246">
    <property type="entry name" value="SgcJ/EcaC family oxidoreductase"/>
    <property type="match status" value="1"/>
</dbReference>
<evidence type="ECO:0000313" key="2">
    <source>
        <dbReference type="EMBL" id="KIF81963.1"/>
    </source>
</evidence>
<keyword evidence="3" id="KW-1185">Reference proteome</keyword>
<dbReference type="STRING" id="709839.TSA66_16000"/>
<dbReference type="EMBL" id="JWJG01000028">
    <property type="protein sequence ID" value="KIF81963.1"/>
    <property type="molecule type" value="Genomic_DNA"/>
</dbReference>
<dbReference type="RefSeq" id="WP_040040713.1">
    <property type="nucleotide sequence ID" value="NZ_JWJG01000028.1"/>
</dbReference>
<dbReference type="InterPro" id="IPR011944">
    <property type="entry name" value="Steroid_delta5-4_isomerase"/>
</dbReference>
<dbReference type="InterPro" id="IPR032710">
    <property type="entry name" value="NTF2-like_dom_sf"/>
</dbReference>
<feature type="domain" description="DUF4440" evidence="1">
    <location>
        <begin position="8"/>
        <end position="119"/>
    </location>
</feature>